<organism evidence="8 9">
    <name type="scientific">Cotesia glomerata</name>
    <name type="common">Lepidopteran parasitic wasp</name>
    <name type="synonym">Apanteles glomeratus</name>
    <dbReference type="NCBI Taxonomy" id="32391"/>
    <lineage>
        <taxon>Eukaryota</taxon>
        <taxon>Metazoa</taxon>
        <taxon>Ecdysozoa</taxon>
        <taxon>Arthropoda</taxon>
        <taxon>Hexapoda</taxon>
        <taxon>Insecta</taxon>
        <taxon>Pterygota</taxon>
        <taxon>Neoptera</taxon>
        <taxon>Endopterygota</taxon>
        <taxon>Hymenoptera</taxon>
        <taxon>Apocrita</taxon>
        <taxon>Ichneumonoidea</taxon>
        <taxon>Braconidae</taxon>
        <taxon>Microgastrinae</taxon>
        <taxon>Cotesia</taxon>
    </lineage>
</organism>
<dbReference type="GO" id="GO:0008270">
    <property type="term" value="F:zinc ion binding"/>
    <property type="evidence" value="ECO:0007669"/>
    <property type="project" value="UniProtKB-KW"/>
</dbReference>
<evidence type="ECO:0000256" key="6">
    <source>
        <dbReference type="SAM" id="MobiDB-lite"/>
    </source>
</evidence>
<keyword evidence="2 5" id="KW-0863">Zinc-finger</keyword>
<keyword evidence="1" id="KW-0479">Metal-binding</keyword>
<keyword evidence="9" id="KW-1185">Reference proteome</keyword>
<evidence type="ECO:0000256" key="3">
    <source>
        <dbReference type="ARBA" id="ARBA00022833"/>
    </source>
</evidence>
<reference evidence="8 9" key="1">
    <citation type="journal article" date="2021" name="J. Hered.">
        <title>A chromosome-level genome assembly of the parasitoid wasp, Cotesia glomerata (Hymenoptera: Braconidae).</title>
        <authorList>
            <person name="Pinto B.J."/>
            <person name="Weis J.J."/>
            <person name="Gamble T."/>
            <person name="Ode P.J."/>
            <person name="Paul R."/>
            <person name="Zaspel J.M."/>
        </authorList>
    </citation>
    <scope>NUCLEOTIDE SEQUENCE [LARGE SCALE GENOMIC DNA]</scope>
    <source>
        <strain evidence="8">CgM1</strain>
    </source>
</reference>
<feature type="compositionally biased region" description="Low complexity" evidence="6">
    <location>
        <begin position="246"/>
        <end position="256"/>
    </location>
</feature>
<dbReference type="Proteomes" id="UP000826195">
    <property type="component" value="Unassembled WGS sequence"/>
</dbReference>
<dbReference type="Pfam" id="PF05485">
    <property type="entry name" value="THAP"/>
    <property type="match status" value="1"/>
</dbReference>
<evidence type="ECO:0000256" key="4">
    <source>
        <dbReference type="ARBA" id="ARBA00023125"/>
    </source>
</evidence>
<feature type="region of interest" description="Disordered" evidence="6">
    <location>
        <begin position="246"/>
        <end position="274"/>
    </location>
</feature>
<gene>
    <name evidence="8" type="ORF">KQX54_013066</name>
</gene>
<dbReference type="EMBL" id="JAHXZJ010002237">
    <property type="protein sequence ID" value="KAH0546653.1"/>
    <property type="molecule type" value="Genomic_DNA"/>
</dbReference>
<evidence type="ECO:0000313" key="9">
    <source>
        <dbReference type="Proteomes" id="UP000826195"/>
    </source>
</evidence>
<dbReference type="InterPro" id="IPR006612">
    <property type="entry name" value="THAP_Znf"/>
</dbReference>
<protein>
    <recommendedName>
        <fullName evidence="7">THAP-type domain-containing protein</fullName>
    </recommendedName>
</protein>
<proteinExistence type="predicted"/>
<comment type="caution">
    <text evidence="8">The sequence shown here is derived from an EMBL/GenBank/DDBJ whole genome shotgun (WGS) entry which is preliminary data.</text>
</comment>
<keyword evidence="4 5" id="KW-0238">DNA-binding</keyword>
<name>A0AAV7I7J2_COTGL</name>
<dbReference type="AlphaFoldDB" id="A0AAV7I7J2"/>
<evidence type="ECO:0000313" key="8">
    <source>
        <dbReference type="EMBL" id="KAH0546653.1"/>
    </source>
</evidence>
<dbReference type="PROSITE" id="PS50950">
    <property type="entry name" value="ZF_THAP"/>
    <property type="match status" value="1"/>
</dbReference>
<dbReference type="SMART" id="SM00980">
    <property type="entry name" value="THAP"/>
    <property type="match status" value="1"/>
</dbReference>
<feature type="compositionally biased region" description="Low complexity" evidence="6">
    <location>
        <begin position="263"/>
        <end position="274"/>
    </location>
</feature>
<evidence type="ECO:0000256" key="2">
    <source>
        <dbReference type="ARBA" id="ARBA00022771"/>
    </source>
</evidence>
<keyword evidence="3" id="KW-0862">Zinc</keyword>
<sequence>MSNLKSYRSCFVPLCTNTTKTTPEKMFLNIPQDEKRRKKWFQAVLRDNPKTKPNFFCCEDHFDLKDDMENYIYYTTMGGKAKIKINVVPHKFECQPNRKRKGTSMILRPAAEKRRRQQIIQDILSESLDSMEIGNPQEPNFDTGSVNTVEQVEVDSAPLNVISHLKVSVETQTQTDSNSRTVAVQVNRRPKYRSVSIQCKLPSIGVDKSCSLIKTGSISTATSPIKPLRQKLISKLLEDAQKSLSSSSFTTHSNSSQEIYKPSENTSSSTMNSSLQSPVKKAEILKVTNYLINDNLKAYTGVPQEWNVMLERLRVISNINITNIKLSLMKIRRQDSFERLSEQFGMSVSNASIIFNKTNII</sequence>
<dbReference type="SUPFAM" id="SSF57716">
    <property type="entry name" value="Glucocorticoid receptor-like (DNA-binding domain)"/>
    <property type="match status" value="1"/>
</dbReference>
<evidence type="ECO:0000256" key="5">
    <source>
        <dbReference type="PROSITE-ProRule" id="PRU00309"/>
    </source>
</evidence>
<evidence type="ECO:0000256" key="1">
    <source>
        <dbReference type="ARBA" id="ARBA00022723"/>
    </source>
</evidence>
<accession>A0AAV7I7J2</accession>
<feature type="domain" description="THAP-type" evidence="7">
    <location>
        <begin position="4"/>
        <end position="92"/>
    </location>
</feature>
<evidence type="ECO:0000259" key="7">
    <source>
        <dbReference type="PROSITE" id="PS50950"/>
    </source>
</evidence>
<dbReference type="GO" id="GO:0003677">
    <property type="term" value="F:DNA binding"/>
    <property type="evidence" value="ECO:0007669"/>
    <property type="project" value="UniProtKB-UniRule"/>
</dbReference>